<organism evidence="2 3">
    <name type="scientific">Nocardioides szechwanensis</name>
    <dbReference type="NCBI Taxonomy" id="1005944"/>
    <lineage>
        <taxon>Bacteria</taxon>
        <taxon>Bacillati</taxon>
        <taxon>Actinomycetota</taxon>
        <taxon>Actinomycetes</taxon>
        <taxon>Propionibacteriales</taxon>
        <taxon>Nocardioidaceae</taxon>
        <taxon>Nocardioides</taxon>
    </lineage>
</organism>
<accession>A0A1G9VB98</accession>
<evidence type="ECO:0000313" key="3">
    <source>
        <dbReference type="Proteomes" id="UP000199004"/>
    </source>
</evidence>
<reference evidence="2 3" key="1">
    <citation type="submission" date="2016-10" db="EMBL/GenBank/DDBJ databases">
        <authorList>
            <person name="de Groot N.N."/>
        </authorList>
    </citation>
    <scope>NUCLEOTIDE SEQUENCE [LARGE SCALE GENOMIC DNA]</scope>
    <source>
        <strain evidence="2 3">CGMCC 1.11147</strain>
    </source>
</reference>
<keyword evidence="3" id="KW-1185">Reference proteome</keyword>
<dbReference type="OrthoDB" id="3749066at2"/>
<feature type="compositionally biased region" description="Basic and acidic residues" evidence="1">
    <location>
        <begin position="156"/>
        <end position="216"/>
    </location>
</feature>
<dbReference type="STRING" id="1005944.SAMN05192576_0715"/>
<evidence type="ECO:0000313" key="2">
    <source>
        <dbReference type="EMBL" id="SDM69508.1"/>
    </source>
</evidence>
<proteinExistence type="predicted"/>
<dbReference type="EMBL" id="FNIC01000001">
    <property type="protein sequence ID" value="SDM69508.1"/>
    <property type="molecule type" value="Genomic_DNA"/>
</dbReference>
<name>A0A1G9VB98_9ACTN</name>
<feature type="compositionally biased region" description="Basic and acidic residues" evidence="1">
    <location>
        <begin position="121"/>
        <end position="148"/>
    </location>
</feature>
<dbReference type="Proteomes" id="UP000199004">
    <property type="component" value="Unassembled WGS sequence"/>
</dbReference>
<dbReference type="RefSeq" id="WP_091021928.1">
    <property type="nucleotide sequence ID" value="NZ_BKAE01000004.1"/>
</dbReference>
<gene>
    <name evidence="2" type="ORF">SAMN05192576_0715</name>
</gene>
<protein>
    <submittedName>
        <fullName evidence="2">Uncharacterized protein</fullName>
    </submittedName>
</protein>
<sequence length="216" mass="23519">MISTLVALPYELARLPLVLVDRSLSRRLAEDSPARATLDRTIGSADKLAGAVLRNGDLARRGVNRIERSDKLATAARLEQEAEARREQARDTAAAGRQEAARKRKAAQERATSGLDEADIAEVRGKQEAKARAEKTAAAKKAAADKRAAQRTATAEQRKQRVEAAAEAKLQAAEREAKDELAEARETKQSAAEARADAERLSDLTEAKKQERKQDS</sequence>
<feature type="region of interest" description="Disordered" evidence="1">
    <location>
        <begin position="83"/>
        <end position="216"/>
    </location>
</feature>
<evidence type="ECO:0000256" key="1">
    <source>
        <dbReference type="SAM" id="MobiDB-lite"/>
    </source>
</evidence>
<dbReference type="AlphaFoldDB" id="A0A1G9VB98"/>